<evidence type="ECO:0000256" key="4">
    <source>
        <dbReference type="ARBA" id="ARBA00038054"/>
    </source>
</evidence>
<dbReference type="Pfam" id="PF01613">
    <property type="entry name" value="Flavin_Reduct"/>
    <property type="match status" value="1"/>
</dbReference>
<feature type="domain" description="Flavin reductase like" evidence="5">
    <location>
        <begin position="24"/>
        <end position="183"/>
    </location>
</feature>
<organism evidence="6 7">
    <name type="scientific">Luteolibacter rhizosphaerae</name>
    <dbReference type="NCBI Taxonomy" id="2989719"/>
    <lineage>
        <taxon>Bacteria</taxon>
        <taxon>Pseudomonadati</taxon>
        <taxon>Verrucomicrobiota</taxon>
        <taxon>Verrucomicrobiia</taxon>
        <taxon>Verrucomicrobiales</taxon>
        <taxon>Verrucomicrobiaceae</taxon>
        <taxon>Luteolibacter</taxon>
    </lineage>
</organism>
<dbReference type="Gene3D" id="2.30.110.10">
    <property type="entry name" value="Electron Transport, Fmn-binding Protein, Chain A"/>
    <property type="match status" value="1"/>
</dbReference>
<dbReference type="RefSeq" id="WP_264515925.1">
    <property type="nucleotide sequence ID" value="NZ_JAPDDR010000014.1"/>
</dbReference>
<keyword evidence="2" id="KW-0285">Flavoprotein</keyword>
<name>A0ABT3G9N5_9BACT</name>
<dbReference type="Proteomes" id="UP001165653">
    <property type="component" value="Unassembled WGS sequence"/>
</dbReference>
<sequence>MITLRSVDIAAMDKLVRVQFATSLPGIKPVALVGTRDAAGATNLAPFSSVVHLGSNPVLLGMVTRPDVVERHTLANLIETGCWTLNHLHEGIMRQAHQCSARYPKEVSEFAATGLSEHYEDGFAAPFVAESRFRLGLRLAEIIDIPMNGTKLIIGSVEVVQLATTELAEDGSIDLSALGALGSTALDTYFGITPLERLPYAKAR</sequence>
<comment type="similarity">
    <text evidence="4">Belongs to the flavoredoxin family.</text>
</comment>
<evidence type="ECO:0000256" key="1">
    <source>
        <dbReference type="ARBA" id="ARBA00001917"/>
    </source>
</evidence>
<comment type="caution">
    <text evidence="6">The sequence shown here is derived from an EMBL/GenBank/DDBJ whole genome shotgun (WGS) entry which is preliminary data.</text>
</comment>
<gene>
    <name evidence="6" type="ORF">OJ996_22380</name>
</gene>
<reference evidence="6" key="1">
    <citation type="submission" date="2022-10" db="EMBL/GenBank/DDBJ databases">
        <title>Luteolibacter sp. GHJ8, whole genome shotgun sequencing project.</title>
        <authorList>
            <person name="Zhao G."/>
            <person name="Shen L."/>
        </authorList>
    </citation>
    <scope>NUCLEOTIDE SEQUENCE</scope>
    <source>
        <strain evidence="6">GHJ8</strain>
    </source>
</reference>
<dbReference type="InterPro" id="IPR002563">
    <property type="entry name" value="Flavin_Rdtase-like_dom"/>
</dbReference>
<evidence type="ECO:0000313" key="7">
    <source>
        <dbReference type="Proteomes" id="UP001165653"/>
    </source>
</evidence>
<accession>A0ABT3G9N5</accession>
<keyword evidence="3" id="KW-0288">FMN</keyword>
<evidence type="ECO:0000256" key="3">
    <source>
        <dbReference type="ARBA" id="ARBA00022643"/>
    </source>
</evidence>
<evidence type="ECO:0000256" key="2">
    <source>
        <dbReference type="ARBA" id="ARBA00022630"/>
    </source>
</evidence>
<dbReference type="SUPFAM" id="SSF50475">
    <property type="entry name" value="FMN-binding split barrel"/>
    <property type="match status" value="1"/>
</dbReference>
<keyword evidence="7" id="KW-1185">Reference proteome</keyword>
<dbReference type="PANTHER" id="PTHR33798">
    <property type="entry name" value="FLAVOPROTEIN OXYGENASE"/>
    <property type="match status" value="1"/>
</dbReference>
<dbReference type="SMART" id="SM00903">
    <property type="entry name" value="Flavin_Reduct"/>
    <property type="match status" value="1"/>
</dbReference>
<dbReference type="InterPro" id="IPR012349">
    <property type="entry name" value="Split_barrel_FMN-bd"/>
</dbReference>
<dbReference type="PANTHER" id="PTHR33798:SF5">
    <property type="entry name" value="FLAVIN REDUCTASE LIKE DOMAIN-CONTAINING PROTEIN"/>
    <property type="match status" value="1"/>
</dbReference>
<comment type="cofactor">
    <cofactor evidence="1">
        <name>FMN</name>
        <dbReference type="ChEBI" id="CHEBI:58210"/>
    </cofactor>
</comment>
<evidence type="ECO:0000259" key="5">
    <source>
        <dbReference type="SMART" id="SM00903"/>
    </source>
</evidence>
<protein>
    <submittedName>
        <fullName evidence="6">Flavin reductase</fullName>
    </submittedName>
</protein>
<proteinExistence type="inferred from homology"/>
<dbReference type="EMBL" id="JAPDDR010000014">
    <property type="protein sequence ID" value="MCW1916352.1"/>
    <property type="molecule type" value="Genomic_DNA"/>
</dbReference>
<evidence type="ECO:0000313" key="6">
    <source>
        <dbReference type="EMBL" id="MCW1916352.1"/>
    </source>
</evidence>